<sequence length="89" mass="9765">MHRARQAPAPAPQLELEGWIKTSEGLDVAPGGVSSVVRRCVHKQTGQEFAVKIIEVTSERMTPQQLEEVRTSTGKEIAILLISCITQAR</sequence>
<dbReference type="Gene3D" id="3.30.200.20">
    <property type="entry name" value="Phosphorylase Kinase, domain 1"/>
    <property type="match status" value="1"/>
</dbReference>
<name>A0A8C0GLQ1_CHEAB</name>
<evidence type="ECO:0000313" key="1">
    <source>
        <dbReference type="Ensembl" id="ENSCABP00000009920.1"/>
    </source>
</evidence>
<accession>A0A8C0GLQ1</accession>
<organism evidence="1 2">
    <name type="scientific">Chelonoidis abingdonii</name>
    <name type="common">Abingdon island giant tortoise</name>
    <name type="synonym">Testudo abingdonii</name>
    <dbReference type="NCBI Taxonomy" id="106734"/>
    <lineage>
        <taxon>Eukaryota</taxon>
        <taxon>Metazoa</taxon>
        <taxon>Chordata</taxon>
        <taxon>Craniata</taxon>
        <taxon>Vertebrata</taxon>
        <taxon>Euteleostomi</taxon>
        <taxon>Archelosauria</taxon>
        <taxon>Testudinata</taxon>
        <taxon>Testudines</taxon>
        <taxon>Cryptodira</taxon>
        <taxon>Durocryptodira</taxon>
        <taxon>Testudinoidea</taxon>
        <taxon>Testudinidae</taxon>
        <taxon>Chelonoidis</taxon>
    </lineage>
</organism>
<proteinExistence type="predicted"/>
<dbReference type="Ensembl" id="ENSCABT00000010875.1">
    <property type="protein sequence ID" value="ENSCABP00000009920.1"/>
    <property type="gene ID" value="ENSCABG00000007452.1"/>
</dbReference>
<dbReference type="AlphaFoldDB" id="A0A8C0GLQ1"/>
<reference evidence="1" key="1">
    <citation type="submission" date="2025-08" db="UniProtKB">
        <authorList>
            <consortium name="Ensembl"/>
        </authorList>
    </citation>
    <scope>IDENTIFICATION</scope>
</reference>
<keyword evidence="2" id="KW-1185">Reference proteome</keyword>
<evidence type="ECO:0008006" key="3">
    <source>
        <dbReference type="Google" id="ProtNLM"/>
    </source>
</evidence>
<reference evidence="1" key="2">
    <citation type="submission" date="2025-09" db="UniProtKB">
        <authorList>
            <consortium name="Ensembl"/>
        </authorList>
    </citation>
    <scope>IDENTIFICATION</scope>
</reference>
<evidence type="ECO:0000313" key="2">
    <source>
        <dbReference type="Proteomes" id="UP000694404"/>
    </source>
</evidence>
<dbReference type="Proteomes" id="UP000694404">
    <property type="component" value="Unplaced"/>
</dbReference>
<protein>
    <recommendedName>
        <fullName evidence="3">Protein kinase domain-containing protein</fullName>
    </recommendedName>
</protein>